<sequence length="458" mass="47990">MSEHAVAQALAKLRADGAGDTAVAAFRASLERLAAGETGILAEEDLEPVIALPDAATLPQPGDAAAQLLDATVVIKLNGGLGTSIGVTGPKSLLQVKDGLSFLDVCAQQVLALRELHGAPRLPLVLLNSFATRDASLAALARHGSLSADLPADLLQGRVPKLLDDGSLTPVSWEADPALEWAPPGHGDLYPSLVSSGLLDALLERGYRYAFVSNADNLGAVLDPAILAWIAAEGLPFLMEVADRTPADRKGGHLARRAGGGLVLREVAQTAPADLDAFQDIERHRFFNTNSIWLDLDALATVLGRDGSLTLPMIVNRKTVDPRDPSSPAVVQLESAMGAAIDAFDGAQAIRVPRSRFVPVKTTDDLLVLRSDAYRLGEGARIELATGAGRVPLVRLDPEHFRLLADFEARLPFGPPSLEQCSSLTVTGDVRFGADVVVRGEATVTGPCAVPDGAVLGA</sequence>
<dbReference type="GO" id="GO:0006011">
    <property type="term" value="P:UDP-alpha-D-glucose metabolic process"/>
    <property type="evidence" value="ECO:0007669"/>
    <property type="project" value="InterPro"/>
</dbReference>
<dbReference type="AlphaFoldDB" id="A0A6J7D732"/>
<accession>A0A6J7D732</accession>
<evidence type="ECO:0000256" key="2">
    <source>
        <dbReference type="ARBA" id="ARBA00022679"/>
    </source>
</evidence>
<keyword evidence="3" id="KW-0548">Nucleotidyltransferase</keyword>
<dbReference type="Pfam" id="PF01704">
    <property type="entry name" value="UDPGP"/>
    <property type="match status" value="1"/>
</dbReference>
<reference evidence="4" key="1">
    <citation type="submission" date="2020-05" db="EMBL/GenBank/DDBJ databases">
        <authorList>
            <person name="Chiriac C."/>
            <person name="Salcher M."/>
            <person name="Ghai R."/>
            <person name="Kavagutti S V."/>
        </authorList>
    </citation>
    <scope>NUCLEOTIDE SEQUENCE</scope>
</reference>
<evidence type="ECO:0000256" key="3">
    <source>
        <dbReference type="ARBA" id="ARBA00022695"/>
    </source>
</evidence>
<dbReference type="PIRSF" id="PIRSF000806">
    <property type="entry name" value="UDPGP"/>
    <property type="match status" value="1"/>
</dbReference>
<evidence type="ECO:0000313" key="4">
    <source>
        <dbReference type="EMBL" id="CAB4865480.1"/>
    </source>
</evidence>
<organism evidence="4">
    <name type="scientific">freshwater metagenome</name>
    <dbReference type="NCBI Taxonomy" id="449393"/>
    <lineage>
        <taxon>unclassified sequences</taxon>
        <taxon>metagenomes</taxon>
        <taxon>ecological metagenomes</taxon>
    </lineage>
</organism>
<dbReference type="InterPro" id="IPR029044">
    <property type="entry name" value="Nucleotide-diphossugar_trans"/>
</dbReference>
<dbReference type="PANTHER" id="PTHR43511">
    <property type="match status" value="1"/>
</dbReference>
<dbReference type="EMBL" id="CAFBLQ010000035">
    <property type="protein sequence ID" value="CAB4865480.1"/>
    <property type="molecule type" value="Genomic_DNA"/>
</dbReference>
<dbReference type="InterPro" id="IPR002618">
    <property type="entry name" value="UDPGP_fam"/>
</dbReference>
<gene>
    <name evidence="4" type="ORF">UFOPK3423_00467</name>
</gene>
<dbReference type="GO" id="GO:0003983">
    <property type="term" value="F:UTP:glucose-1-phosphate uridylyltransferase activity"/>
    <property type="evidence" value="ECO:0007669"/>
    <property type="project" value="InterPro"/>
</dbReference>
<name>A0A6J7D732_9ZZZZ</name>
<dbReference type="Gene3D" id="2.160.10.10">
    <property type="entry name" value="Hexapeptide repeat proteins"/>
    <property type="match status" value="1"/>
</dbReference>
<comment type="similarity">
    <text evidence="1">Belongs to the UDPGP type 1 family.</text>
</comment>
<dbReference type="InterPro" id="IPR016267">
    <property type="entry name" value="UDPGP_trans"/>
</dbReference>
<keyword evidence="2" id="KW-0808">Transferase</keyword>
<protein>
    <submittedName>
        <fullName evidence="4">Unannotated protein</fullName>
    </submittedName>
</protein>
<dbReference type="SUPFAM" id="SSF53448">
    <property type="entry name" value="Nucleotide-diphospho-sugar transferases"/>
    <property type="match status" value="1"/>
</dbReference>
<dbReference type="Gene3D" id="3.90.550.10">
    <property type="entry name" value="Spore Coat Polysaccharide Biosynthesis Protein SpsA, Chain A"/>
    <property type="match status" value="1"/>
</dbReference>
<proteinExistence type="inferred from homology"/>
<evidence type="ECO:0000256" key="1">
    <source>
        <dbReference type="ARBA" id="ARBA00010401"/>
    </source>
</evidence>